<dbReference type="InterPro" id="IPR003594">
    <property type="entry name" value="HATPase_dom"/>
</dbReference>
<dbReference type="Gene3D" id="1.20.120.620">
    <property type="entry name" value="Backbone structure of the membrane domain of e. Coli histidine kinase receptor kdpd"/>
    <property type="match status" value="1"/>
</dbReference>
<dbReference type="EC" id="2.7.13.3" evidence="3"/>
<keyword evidence="6 13" id="KW-0812">Transmembrane</keyword>
<dbReference type="SMART" id="SM00387">
    <property type="entry name" value="HATPase_c"/>
    <property type="match status" value="1"/>
</dbReference>
<comment type="catalytic activity">
    <reaction evidence="1">
        <text>ATP + protein L-histidine = ADP + protein N-phospho-L-histidine.</text>
        <dbReference type="EC" id="2.7.13.3"/>
    </reaction>
</comment>
<dbReference type="SUPFAM" id="SSF52402">
    <property type="entry name" value="Adenine nucleotide alpha hydrolases-like"/>
    <property type="match status" value="1"/>
</dbReference>
<dbReference type="Pfam" id="PF00512">
    <property type="entry name" value="HisKA"/>
    <property type="match status" value="1"/>
</dbReference>
<dbReference type="InterPro" id="IPR052023">
    <property type="entry name" value="Histidine_kinase_KdpD"/>
</dbReference>
<evidence type="ECO:0000259" key="14">
    <source>
        <dbReference type="PROSITE" id="PS50109"/>
    </source>
</evidence>
<evidence type="ECO:0000256" key="2">
    <source>
        <dbReference type="ARBA" id="ARBA00004141"/>
    </source>
</evidence>
<dbReference type="CDD" id="cd01987">
    <property type="entry name" value="USP_KdpD-like"/>
    <property type="match status" value="1"/>
</dbReference>
<proteinExistence type="predicted"/>
<dbReference type="SMART" id="SM00388">
    <property type="entry name" value="HisKA"/>
    <property type="match status" value="1"/>
</dbReference>
<evidence type="ECO:0000256" key="11">
    <source>
        <dbReference type="ARBA" id="ARBA00023012"/>
    </source>
</evidence>
<keyword evidence="5" id="KW-0808">Transferase</keyword>
<evidence type="ECO:0000256" key="12">
    <source>
        <dbReference type="ARBA" id="ARBA00023136"/>
    </source>
</evidence>
<feature type="domain" description="Histidine kinase" evidence="14">
    <location>
        <begin position="673"/>
        <end position="890"/>
    </location>
</feature>
<keyword evidence="4" id="KW-0597">Phosphoprotein</keyword>
<dbReference type="PANTHER" id="PTHR45569">
    <property type="entry name" value="SENSOR PROTEIN KDPD"/>
    <property type="match status" value="1"/>
</dbReference>
<dbReference type="GO" id="GO:0005524">
    <property type="term" value="F:ATP binding"/>
    <property type="evidence" value="ECO:0007669"/>
    <property type="project" value="UniProtKB-KW"/>
</dbReference>
<sequence length="895" mass="99484">MDEKRPSPGSLLRQIHRGNDAEKRGRLKIFFGYAAGVGKTFAMLEAARAAKAAGIDVVAGYIEPHTRPETLALLEGLEQLPPQEIHYRGLDLREFDLDAALARHPSLILVDELAHTNAETCRHTKRYQDIEELLRAGIDVFTTVNVQHIESLNDIIASITGITVRERIPDSVFDSADQVELVDIEPDDLIKRLSEGKIYRPTQARQALGHFFTRGNLAALREIALRRTADRLTRTKQHGEGEAGFADEHIMICLSSSPSNAKVIRTAARLADAFHGSFTALFVETPGTHELSSANRENLRRNLKLAEQLGARIATVYGDDVPSQISEYTRASGVSKIVIGRSNNRRSLLAPKNNFIDRLTALNPNIDIYIIPDTQPPFHGKLQKPLGHLKLSAGDLLKTLALLAGCSLIGLWFYQLGIRDANIIITYLLGVLFTAIVTQGRFYSVLFSLVSVSVFNYFFTAPRFSFEAYDASYLVTFLIMFVAALTVSSLTTRVKRQARQAALKAHRTEVLLETSQMLQRAGSRDEIFMRCARQVQKLLDRSILLYPVVQGALASALSFPLEKEQTLQAYLGQDERAVAQWVLQNNKHAGATTGTLPGAKCLYLAVRGHDRVFAVIGIVMDEGRDIDTFERSLLLAMLAECGLALEKEQERETKNEIALQAQREQLRANLLRAISHDLRTPLTSISGNAGVLMQNSQVLDETHRQRLYADIYDDAMWLINLVENLLAVTRMEDGSISLQLKPELLDEVIQEALRHIDRRAHEHHISVRLSDDLLMAKIDARLIVQVIINIVNNAVKYTPPESHIELSARREGSEVVVEIADDGPGVPDSDKSKLFDMFYTAENPQADGRRGLGLGLSLCRSIVQAHGGDIIVRDNSPHGAVFSFTLQAEEVICNE</sequence>
<evidence type="ECO:0000313" key="15">
    <source>
        <dbReference type="EMBL" id="MBC8535446.1"/>
    </source>
</evidence>
<dbReference type="GO" id="GO:0005737">
    <property type="term" value="C:cytoplasm"/>
    <property type="evidence" value="ECO:0007669"/>
    <property type="project" value="UniProtKB-ARBA"/>
</dbReference>
<dbReference type="InterPro" id="IPR025201">
    <property type="entry name" value="KdpD_TM"/>
</dbReference>
<keyword evidence="12 13" id="KW-0472">Membrane</keyword>
<dbReference type="Gene3D" id="3.30.450.40">
    <property type="match status" value="1"/>
</dbReference>
<accession>A0A926HUD7</accession>
<feature type="transmembrane region" description="Helical" evidence="13">
    <location>
        <begin position="442"/>
        <end position="459"/>
    </location>
</feature>
<dbReference type="InterPro" id="IPR027417">
    <property type="entry name" value="P-loop_NTPase"/>
</dbReference>
<comment type="subcellular location">
    <subcellularLocation>
        <location evidence="2">Membrane</location>
        <topology evidence="2">Multi-pass membrane protein</topology>
    </subcellularLocation>
</comment>
<evidence type="ECO:0000256" key="5">
    <source>
        <dbReference type="ARBA" id="ARBA00022679"/>
    </source>
</evidence>
<evidence type="ECO:0000313" key="16">
    <source>
        <dbReference type="Proteomes" id="UP000620366"/>
    </source>
</evidence>
<dbReference type="SUPFAM" id="SSF55874">
    <property type="entry name" value="ATPase domain of HSP90 chaperone/DNA topoisomerase II/histidine kinase"/>
    <property type="match status" value="1"/>
</dbReference>
<evidence type="ECO:0000256" key="1">
    <source>
        <dbReference type="ARBA" id="ARBA00000085"/>
    </source>
</evidence>
<dbReference type="RefSeq" id="WP_249299175.1">
    <property type="nucleotide sequence ID" value="NZ_JACRSP010000001.1"/>
</dbReference>
<dbReference type="Proteomes" id="UP000620366">
    <property type="component" value="Unassembled WGS sequence"/>
</dbReference>
<dbReference type="Gene3D" id="3.40.50.620">
    <property type="entry name" value="HUPs"/>
    <property type="match status" value="1"/>
</dbReference>
<dbReference type="InterPro" id="IPR003661">
    <property type="entry name" value="HisK_dim/P_dom"/>
</dbReference>
<dbReference type="AlphaFoldDB" id="A0A926HUD7"/>
<feature type="transmembrane region" description="Helical" evidence="13">
    <location>
        <begin position="421"/>
        <end position="437"/>
    </location>
</feature>
<dbReference type="FunFam" id="3.40.50.300:FF:000483">
    <property type="entry name" value="Sensor histidine kinase KdpD"/>
    <property type="match status" value="1"/>
</dbReference>
<keyword evidence="9" id="KW-0067">ATP-binding</keyword>
<dbReference type="SUPFAM" id="SSF47384">
    <property type="entry name" value="Homodimeric domain of signal transducing histidine kinase"/>
    <property type="match status" value="1"/>
</dbReference>
<evidence type="ECO:0000256" key="10">
    <source>
        <dbReference type="ARBA" id="ARBA00022989"/>
    </source>
</evidence>
<organism evidence="15 16">
    <name type="scientific">Feifania hominis</name>
    <dbReference type="NCBI Taxonomy" id="2763660"/>
    <lineage>
        <taxon>Bacteria</taxon>
        <taxon>Bacillati</taxon>
        <taxon>Bacillota</taxon>
        <taxon>Clostridia</taxon>
        <taxon>Eubacteriales</taxon>
        <taxon>Feifaniaceae</taxon>
        <taxon>Feifania</taxon>
    </lineage>
</organism>
<protein>
    <recommendedName>
        <fullName evidence="3">histidine kinase</fullName>
        <ecNumber evidence="3">2.7.13.3</ecNumber>
    </recommendedName>
</protein>
<reference evidence="15" key="1">
    <citation type="submission" date="2020-08" db="EMBL/GenBank/DDBJ databases">
        <title>Genome public.</title>
        <authorList>
            <person name="Liu C."/>
            <person name="Sun Q."/>
        </authorList>
    </citation>
    <scope>NUCLEOTIDE SEQUENCE</scope>
    <source>
        <strain evidence="15">BX7</strain>
    </source>
</reference>
<evidence type="ECO:0000256" key="7">
    <source>
        <dbReference type="ARBA" id="ARBA00022741"/>
    </source>
</evidence>
<dbReference type="EMBL" id="JACRSP010000001">
    <property type="protein sequence ID" value="MBC8535446.1"/>
    <property type="molecule type" value="Genomic_DNA"/>
</dbReference>
<dbReference type="Gene3D" id="3.40.50.300">
    <property type="entry name" value="P-loop containing nucleotide triphosphate hydrolases"/>
    <property type="match status" value="1"/>
</dbReference>
<feature type="transmembrane region" description="Helical" evidence="13">
    <location>
        <begin position="471"/>
        <end position="490"/>
    </location>
</feature>
<name>A0A926HUD7_9FIRM</name>
<evidence type="ECO:0000256" key="3">
    <source>
        <dbReference type="ARBA" id="ARBA00012438"/>
    </source>
</evidence>
<dbReference type="PROSITE" id="PS50109">
    <property type="entry name" value="HIS_KIN"/>
    <property type="match status" value="1"/>
</dbReference>
<evidence type="ECO:0000256" key="6">
    <source>
        <dbReference type="ARBA" id="ARBA00022692"/>
    </source>
</evidence>
<dbReference type="Gene3D" id="3.30.565.10">
    <property type="entry name" value="Histidine kinase-like ATPase, C-terminal domain"/>
    <property type="match status" value="1"/>
</dbReference>
<dbReference type="InterPro" id="IPR029016">
    <property type="entry name" value="GAF-like_dom_sf"/>
</dbReference>
<keyword evidence="8 15" id="KW-0418">Kinase</keyword>
<dbReference type="GO" id="GO:0005886">
    <property type="term" value="C:plasma membrane"/>
    <property type="evidence" value="ECO:0007669"/>
    <property type="project" value="TreeGrafter"/>
</dbReference>
<dbReference type="CDD" id="cd00075">
    <property type="entry name" value="HATPase"/>
    <property type="match status" value="1"/>
</dbReference>
<dbReference type="InterPro" id="IPR003852">
    <property type="entry name" value="Sig_transdc_His_kinase_KdpD_N"/>
</dbReference>
<keyword evidence="16" id="KW-1185">Reference proteome</keyword>
<evidence type="ECO:0000256" key="8">
    <source>
        <dbReference type="ARBA" id="ARBA00022777"/>
    </source>
</evidence>
<dbReference type="Pfam" id="PF13493">
    <property type="entry name" value="DUF4118"/>
    <property type="match status" value="1"/>
</dbReference>
<evidence type="ECO:0000256" key="13">
    <source>
        <dbReference type="SAM" id="Phobius"/>
    </source>
</evidence>
<dbReference type="PRINTS" id="PR00344">
    <property type="entry name" value="BCTRLSENSOR"/>
</dbReference>
<dbReference type="Pfam" id="PF02518">
    <property type="entry name" value="HATPase_c"/>
    <property type="match status" value="1"/>
</dbReference>
<dbReference type="CDD" id="cd00082">
    <property type="entry name" value="HisKA"/>
    <property type="match status" value="1"/>
</dbReference>
<dbReference type="InterPro" id="IPR036097">
    <property type="entry name" value="HisK_dim/P_sf"/>
</dbReference>
<dbReference type="InterPro" id="IPR038318">
    <property type="entry name" value="KdpD_sf"/>
</dbReference>
<dbReference type="FunFam" id="3.30.565.10:FF:000006">
    <property type="entry name" value="Sensor histidine kinase WalK"/>
    <property type="match status" value="1"/>
</dbReference>
<evidence type="ECO:0000256" key="9">
    <source>
        <dbReference type="ARBA" id="ARBA00022840"/>
    </source>
</evidence>
<comment type="caution">
    <text evidence="15">The sequence shown here is derived from an EMBL/GenBank/DDBJ whole genome shotgun (WGS) entry which is preliminary data.</text>
</comment>
<dbReference type="InterPro" id="IPR005467">
    <property type="entry name" value="His_kinase_dom"/>
</dbReference>
<keyword evidence="10 13" id="KW-1133">Transmembrane helix</keyword>
<evidence type="ECO:0000256" key="4">
    <source>
        <dbReference type="ARBA" id="ARBA00022553"/>
    </source>
</evidence>
<dbReference type="InterPro" id="IPR036890">
    <property type="entry name" value="HATPase_C_sf"/>
</dbReference>
<dbReference type="GO" id="GO:0000155">
    <property type="term" value="F:phosphorelay sensor kinase activity"/>
    <property type="evidence" value="ECO:0007669"/>
    <property type="project" value="InterPro"/>
</dbReference>
<dbReference type="Pfam" id="PF02702">
    <property type="entry name" value="KdpD"/>
    <property type="match status" value="1"/>
</dbReference>
<gene>
    <name evidence="15" type="ORF">H8695_01880</name>
</gene>
<keyword evidence="7" id="KW-0547">Nucleotide-binding</keyword>
<dbReference type="PANTHER" id="PTHR45569:SF1">
    <property type="entry name" value="SENSOR PROTEIN KDPD"/>
    <property type="match status" value="1"/>
</dbReference>
<keyword evidence="11" id="KW-0902">Two-component regulatory system</keyword>
<dbReference type="Gene3D" id="1.10.287.130">
    <property type="match status" value="1"/>
</dbReference>
<dbReference type="InterPro" id="IPR004358">
    <property type="entry name" value="Sig_transdc_His_kin-like_C"/>
</dbReference>
<dbReference type="InterPro" id="IPR014729">
    <property type="entry name" value="Rossmann-like_a/b/a_fold"/>
</dbReference>
<feature type="transmembrane region" description="Helical" evidence="13">
    <location>
        <begin position="396"/>
        <end position="415"/>
    </location>
</feature>